<feature type="compositionally biased region" description="Polar residues" evidence="5">
    <location>
        <begin position="204"/>
        <end position="217"/>
    </location>
</feature>
<evidence type="ECO:0000256" key="5">
    <source>
        <dbReference type="SAM" id="MobiDB-lite"/>
    </source>
</evidence>
<dbReference type="Proteomes" id="UP001175261">
    <property type="component" value="Unassembled WGS sequence"/>
</dbReference>
<dbReference type="Pfam" id="PF01284">
    <property type="entry name" value="MARVEL"/>
    <property type="match status" value="1"/>
</dbReference>
<dbReference type="InterPro" id="IPR008253">
    <property type="entry name" value="Marvel"/>
</dbReference>
<name>A0AA39GGG0_SARSR</name>
<evidence type="ECO:0000313" key="8">
    <source>
        <dbReference type="EMBL" id="KAK0386890.1"/>
    </source>
</evidence>
<gene>
    <name evidence="8" type="ORF">NLU13_5203</name>
</gene>
<proteinExistence type="predicted"/>
<feature type="domain" description="MARVEL" evidence="7">
    <location>
        <begin position="24"/>
        <end position="169"/>
    </location>
</feature>
<dbReference type="GO" id="GO:0016020">
    <property type="term" value="C:membrane"/>
    <property type="evidence" value="ECO:0007669"/>
    <property type="project" value="UniProtKB-SubCell"/>
</dbReference>
<evidence type="ECO:0000256" key="2">
    <source>
        <dbReference type="ARBA" id="ARBA00022692"/>
    </source>
</evidence>
<dbReference type="AlphaFoldDB" id="A0AA39GGG0"/>
<protein>
    <recommendedName>
        <fullName evidence="7">MARVEL domain-containing protein</fullName>
    </recommendedName>
</protein>
<keyword evidence="2 6" id="KW-0812">Transmembrane</keyword>
<evidence type="ECO:0000256" key="3">
    <source>
        <dbReference type="ARBA" id="ARBA00022989"/>
    </source>
</evidence>
<keyword evidence="3 6" id="KW-1133">Transmembrane helix</keyword>
<feature type="compositionally biased region" description="Low complexity" evidence="5">
    <location>
        <begin position="225"/>
        <end position="235"/>
    </location>
</feature>
<feature type="transmembrane region" description="Helical" evidence="6">
    <location>
        <begin position="29"/>
        <end position="49"/>
    </location>
</feature>
<evidence type="ECO:0000256" key="6">
    <source>
        <dbReference type="SAM" id="Phobius"/>
    </source>
</evidence>
<feature type="transmembrane region" description="Helical" evidence="6">
    <location>
        <begin position="158"/>
        <end position="179"/>
    </location>
</feature>
<keyword evidence="4 6" id="KW-0472">Membrane</keyword>
<organism evidence="8 9">
    <name type="scientific">Sarocladium strictum</name>
    <name type="common">Black bundle disease fungus</name>
    <name type="synonym">Acremonium strictum</name>
    <dbReference type="NCBI Taxonomy" id="5046"/>
    <lineage>
        <taxon>Eukaryota</taxon>
        <taxon>Fungi</taxon>
        <taxon>Dikarya</taxon>
        <taxon>Ascomycota</taxon>
        <taxon>Pezizomycotina</taxon>
        <taxon>Sordariomycetes</taxon>
        <taxon>Hypocreomycetidae</taxon>
        <taxon>Hypocreales</taxon>
        <taxon>Sarocladiaceae</taxon>
        <taxon>Sarocladium</taxon>
    </lineage>
</organism>
<feature type="transmembrane region" description="Helical" evidence="6">
    <location>
        <begin position="61"/>
        <end position="80"/>
    </location>
</feature>
<keyword evidence="9" id="KW-1185">Reference proteome</keyword>
<dbReference type="PANTHER" id="PTHR39608:SF1">
    <property type="entry name" value="INTEGRAL MEMBRANE PROTEIN (AFU_ORTHOLOGUE AFUA_5G08640)"/>
    <property type="match status" value="1"/>
</dbReference>
<reference evidence="8" key="1">
    <citation type="submission" date="2022-10" db="EMBL/GenBank/DDBJ databases">
        <title>Determination and structural analysis of whole genome sequence of Sarocladium strictum F4-1.</title>
        <authorList>
            <person name="Hu L."/>
            <person name="Jiang Y."/>
        </authorList>
    </citation>
    <scope>NUCLEOTIDE SEQUENCE</scope>
    <source>
        <strain evidence="8">F4-1</strain>
    </source>
</reference>
<evidence type="ECO:0000256" key="4">
    <source>
        <dbReference type="ARBA" id="ARBA00023136"/>
    </source>
</evidence>
<dbReference type="EMBL" id="JAPDFR010000004">
    <property type="protein sequence ID" value="KAK0386890.1"/>
    <property type="molecule type" value="Genomic_DNA"/>
</dbReference>
<evidence type="ECO:0000313" key="9">
    <source>
        <dbReference type="Proteomes" id="UP001175261"/>
    </source>
</evidence>
<dbReference type="PANTHER" id="PTHR39608">
    <property type="entry name" value="INTEGRAL MEMBRANE PROTEIN (AFU_ORTHOLOGUE AFUA_5G08640)"/>
    <property type="match status" value="1"/>
</dbReference>
<comment type="subcellular location">
    <subcellularLocation>
        <location evidence="1">Membrane</location>
        <topology evidence="1">Multi-pass membrane protein</topology>
    </subcellularLocation>
</comment>
<comment type="caution">
    <text evidence="8">The sequence shown here is derived from an EMBL/GenBank/DDBJ whole genome shotgun (WGS) entry which is preliminary data.</text>
</comment>
<feature type="transmembrane region" description="Helical" evidence="6">
    <location>
        <begin position="87"/>
        <end position="106"/>
    </location>
</feature>
<evidence type="ECO:0000256" key="1">
    <source>
        <dbReference type="ARBA" id="ARBA00004141"/>
    </source>
</evidence>
<feature type="compositionally biased region" description="Basic residues" evidence="5">
    <location>
        <begin position="190"/>
        <end position="199"/>
    </location>
</feature>
<evidence type="ECO:0000259" key="7">
    <source>
        <dbReference type="Pfam" id="PF01284"/>
    </source>
</evidence>
<feature type="region of interest" description="Disordered" evidence="5">
    <location>
        <begin position="190"/>
        <end position="235"/>
    </location>
</feature>
<sequence length="235" mass="25874">MVQSAPIASTVTMSNTGTAHKVVSVLLRLTELACGAIVLGLLGNFVHQIKKVDEASTDGRIIYSMVVAGIAIVYSILVCVPVKKLFLGFPVDFLLFIMWLVAYCLLQNRTAGSTCSSEWYYDYWGYYWGSYWEDGPVGRVTVNGAGCAQWRTVLAFSFIGWFLHLISGILGVYVFLTYIRADKAEGNAKRHHEKLHKRHRSDDTGYSQQGINGQNPAEMTPPVMPATVPATATAV</sequence>
<accession>A0AA39GGG0</accession>